<sequence>MVSHVLSRCFRHLEQRVIIINNTRPIHGIFCGNINISTENRVNKFSDASRDSLCLNHNLNCTFRRWKHNRSSKKGQHREEDEDLEDKDDEEMQLLAHGKNNKIITPSTSSMRIDAVVKAALGIARSQADVALYESKIRVNSEKVLKKGYQVAINDVIDFIVGPSPKNPKFTIVTRITILDAKLNVDTIKLKILREKNLVVDDYMDSYKLETSD</sequence>
<evidence type="ECO:0000313" key="5">
    <source>
        <dbReference type="RefSeq" id="XP_011306646.1"/>
    </source>
</evidence>
<dbReference type="InterPro" id="IPR057896">
    <property type="entry name" value="MTRES1_C"/>
</dbReference>
<dbReference type="GeneID" id="105268629"/>
<keyword evidence="4" id="KW-1185">Reference proteome</keyword>
<dbReference type="RefSeq" id="XP_011306646.1">
    <property type="nucleotide sequence ID" value="XM_011308344.1"/>
</dbReference>
<dbReference type="InterPro" id="IPR036986">
    <property type="entry name" value="S4_RNA-bd_sf"/>
</dbReference>
<dbReference type="Proteomes" id="UP000694866">
    <property type="component" value="Unplaced"/>
</dbReference>
<evidence type="ECO:0000256" key="2">
    <source>
        <dbReference type="SAM" id="MobiDB-lite"/>
    </source>
</evidence>
<dbReference type="SUPFAM" id="SSF55174">
    <property type="entry name" value="Alpha-L RNA-binding motif"/>
    <property type="match status" value="1"/>
</dbReference>
<dbReference type="InterPro" id="IPR002942">
    <property type="entry name" value="S4_RNA-bd"/>
</dbReference>
<dbReference type="AlphaFoldDB" id="A0A9R1U4C7"/>
<dbReference type="OrthoDB" id="4150at2759"/>
<dbReference type="CDD" id="cd00165">
    <property type="entry name" value="S4"/>
    <property type="match status" value="1"/>
</dbReference>
<protein>
    <recommendedName>
        <fullName evidence="3">RNA-binding S4 domain-containing protein</fullName>
    </recommendedName>
</protein>
<feature type="region of interest" description="Disordered" evidence="2">
    <location>
        <begin position="68"/>
        <end position="87"/>
    </location>
</feature>
<proteinExistence type="predicted"/>
<dbReference type="PANTHER" id="PTHR13633:SF3">
    <property type="entry name" value="MITOCHONDRIAL TRANSCRIPTION RESCUE FACTOR 1"/>
    <property type="match status" value="1"/>
</dbReference>
<dbReference type="SMART" id="SM00363">
    <property type="entry name" value="S4"/>
    <property type="match status" value="1"/>
</dbReference>
<accession>A0A9R1U4C7</accession>
<dbReference type="GO" id="GO:1903108">
    <property type="term" value="P:regulation of mitochondrial transcription"/>
    <property type="evidence" value="ECO:0007669"/>
    <property type="project" value="TreeGrafter"/>
</dbReference>
<evidence type="ECO:0000259" key="3">
    <source>
        <dbReference type="SMART" id="SM00363"/>
    </source>
</evidence>
<keyword evidence="1" id="KW-0694">RNA-binding</keyword>
<dbReference type="KEGG" id="fas:105268629"/>
<reference evidence="5" key="1">
    <citation type="submission" date="2025-08" db="UniProtKB">
        <authorList>
            <consortium name="RefSeq"/>
        </authorList>
    </citation>
    <scope>IDENTIFICATION</scope>
    <source>
        <strain evidence="5">USDA-PBARC FA_bdor</strain>
        <tissue evidence="5">Whole organism</tissue>
    </source>
</reference>
<name>A0A9R1U4C7_9HYME</name>
<evidence type="ECO:0000256" key="1">
    <source>
        <dbReference type="PROSITE-ProRule" id="PRU00182"/>
    </source>
</evidence>
<dbReference type="GO" id="GO:0005739">
    <property type="term" value="C:mitochondrion"/>
    <property type="evidence" value="ECO:0007669"/>
    <property type="project" value="TreeGrafter"/>
</dbReference>
<dbReference type="Pfam" id="PF25818">
    <property type="entry name" value="MTRES1_C"/>
    <property type="match status" value="1"/>
</dbReference>
<feature type="domain" description="RNA-binding S4" evidence="3">
    <location>
        <begin position="111"/>
        <end position="176"/>
    </location>
</feature>
<dbReference type="PANTHER" id="PTHR13633">
    <property type="entry name" value="MITOCHONDRIAL TRANSCRIPTION RESCUE FACTOR 1"/>
    <property type="match status" value="1"/>
</dbReference>
<organism evidence="4 5">
    <name type="scientific">Fopius arisanus</name>
    <dbReference type="NCBI Taxonomy" id="64838"/>
    <lineage>
        <taxon>Eukaryota</taxon>
        <taxon>Metazoa</taxon>
        <taxon>Ecdysozoa</taxon>
        <taxon>Arthropoda</taxon>
        <taxon>Hexapoda</taxon>
        <taxon>Insecta</taxon>
        <taxon>Pterygota</taxon>
        <taxon>Neoptera</taxon>
        <taxon>Endopterygota</taxon>
        <taxon>Hymenoptera</taxon>
        <taxon>Apocrita</taxon>
        <taxon>Ichneumonoidea</taxon>
        <taxon>Braconidae</taxon>
        <taxon>Opiinae</taxon>
        <taxon>Fopius</taxon>
    </lineage>
</organism>
<dbReference type="Gene3D" id="3.10.290.10">
    <property type="entry name" value="RNA-binding S4 domain"/>
    <property type="match status" value="1"/>
</dbReference>
<dbReference type="GO" id="GO:0003723">
    <property type="term" value="F:RNA binding"/>
    <property type="evidence" value="ECO:0007669"/>
    <property type="project" value="UniProtKB-KW"/>
</dbReference>
<dbReference type="PROSITE" id="PS50889">
    <property type="entry name" value="S4"/>
    <property type="match status" value="1"/>
</dbReference>
<evidence type="ECO:0000313" key="4">
    <source>
        <dbReference type="Proteomes" id="UP000694866"/>
    </source>
</evidence>
<gene>
    <name evidence="5" type="primary">LOC105268629</name>
</gene>